<feature type="transmembrane region" description="Helical" evidence="7">
    <location>
        <begin position="344"/>
        <end position="366"/>
    </location>
</feature>
<evidence type="ECO:0000313" key="10">
    <source>
        <dbReference type="Proteomes" id="UP001500728"/>
    </source>
</evidence>
<sequence length="618" mass="61982">MRAHQGKTVTGDDARGGRRTELWDVLTDPYENGTSMSDTLLPPPRLPRPAIAALGVLALALGALQSVVEPALPLLQRELGLGPSEGALVANTLLVTGAVLTPVAGKLGDRYGGKRVLMRLMAVVAAGGLLAGLAPGLPVLLVGQVLQGAMVGVLPLSFILVRAHLPAGRTQAAIGVVVALFTGGGMLGMLGAGLIAEHLSWHWMFVLPTLVVVAAAVFVARLMPSDEPVRQGERIDWPGVILLSATLLAFVLGLVLLTGGGLPPLAAGALLVLVAVLATAWVRVERRAVSPMVDLRMLARPAMWQAGLLTLLVTITLGMVTLLLPQLLAVSGDGYGFDADTTDIGLYLLPGAIAGAMSDAVGGVAARRFGARAVVVVAVLATAAAMFGLAAQHDSAWQLALAKTLTAFAAGLATTALLANTATAVDPGDTGIATSLLVVTRVIGVIVGTQIAGALLTAGTEAGTKVPAEAAFTTGFAVTGVTAALGLLLVRATRVARGTGTQGTTGSARPVESSRTTEPAHPVSPAHPAGAAQASVSHTPGAAQASVSHTPGTAQATAPHTPGAAQASVSHTPGAAQASVSHTPGTAQATAPHTLEAALPAPHTPEAAHTSAKKGTRS</sequence>
<evidence type="ECO:0000259" key="8">
    <source>
        <dbReference type="PROSITE" id="PS50850"/>
    </source>
</evidence>
<keyword evidence="3 7" id="KW-1133">Transmembrane helix</keyword>
<feature type="transmembrane region" description="Helical" evidence="7">
    <location>
        <begin position="140"/>
        <end position="161"/>
    </location>
</feature>
<dbReference type="InterPro" id="IPR020846">
    <property type="entry name" value="MFS_dom"/>
</dbReference>
<keyword evidence="10" id="KW-1185">Reference proteome</keyword>
<feature type="region of interest" description="Disordered" evidence="6">
    <location>
        <begin position="498"/>
        <end position="618"/>
    </location>
</feature>
<comment type="caution">
    <text evidence="9">The sequence shown here is derived from an EMBL/GenBank/DDBJ whole genome shotgun (WGS) entry which is preliminary data.</text>
</comment>
<dbReference type="PROSITE" id="PS50850">
    <property type="entry name" value="MFS"/>
    <property type="match status" value="1"/>
</dbReference>
<dbReference type="InterPro" id="IPR036259">
    <property type="entry name" value="MFS_trans_sf"/>
</dbReference>
<dbReference type="SUPFAM" id="SSF103473">
    <property type="entry name" value="MFS general substrate transporter"/>
    <property type="match status" value="1"/>
</dbReference>
<evidence type="ECO:0000256" key="1">
    <source>
        <dbReference type="ARBA" id="ARBA00004651"/>
    </source>
</evidence>
<feature type="compositionally biased region" description="Polar residues" evidence="6">
    <location>
        <begin position="578"/>
        <end position="591"/>
    </location>
</feature>
<feature type="compositionally biased region" description="Polar residues" evidence="6">
    <location>
        <begin position="502"/>
        <end position="517"/>
    </location>
</feature>
<feature type="compositionally biased region" description="Polar residues" evidence="6">
    <location>
        <begin position="545"/>
        <end position="558"/>
    </location>
</feature>
<feature type="transmembrane region" description="Helical" evidence="7">
    <location>
        <begin position="431"/>
        <end position="458"/>
    </location>
</feature>
<dbReference type="Pfam" id="PF07690">
    <property type="entry name" value="MFS_1"/>
    <property type="match status" value="1"/>
</dbReference>
<feature type="transmembrane region" description="Helical" evidence="7">
    <location>
        <begin position="397"/>
        <end position="419"/>
    </location>
</feature>
<keyword evidence="4 7" id="KW-0472">Membrane</keyword>
<dbReference type="PANTHER" id="PTHR42718:SF35">
    <property type="entry name" value="BLL0718 PROTEIN"/>
    <property type="match status" value="1"/>
</dbReference>
<feature type="transmembrane region" description="Helical" evidence="7">
    <location>
        <begin position="173"/>
        <end position="195"/>
    </location>
</feature>
<feature type="transmembrane region" description="Helical" evidence="7">
    <location>
        <begin position="303"/>
        <end position="324"/>
    </location>
</feature>
<protein>
    <recommendedName>
        <fullName evidence="8">Major facilitator superfamily (MFS) profile domain-containing protein</fullName>
    </recommendedName>
</protein>
<feature type="transmembrane region" description="Helical" evidence="7">
    <location>
        <begin position="201"/>
        <end position="223"/>
    </location>
</feature>
<evidence type="ECO:0000256" key="5">
    <source>
        <dbReference type="ARBA" id="ARBA00023251"/>
    </source>
</evidence>
<feature type="transmembrane region" description="Helical" evidence="7">
    <location>
        <begin position="470"/>
        <end position="490"/>
    </location>
</feature>
<organism evidence="9 10">
    <name type="scientific">Streptomyces labedae</name>
    <dbReference type="NCBI Taxonomy" id="285569"/>
    <lineage>
        <taxon>Bacteria</taxon>
        <taxon>Bacillati</taxon>
        <taxon>Actinomycetota</taxon>
        <taxon>Actinomycetes</taxon>
        <taxon>Kitasatosporales</taxon>
        <taxon>Streptomycetaceae</taxon>
        <taxon>Streptomyces</taxon>
    </lineage>
</organism>
<gene>
    <name evidence="9" type="ORF">GCM10010469_47840</name>
</gene>
<name>A0ABP6R1I4_9ACTN</name>
<evidence type="ECO:0000256" key="2">
    <source>
        <dbReference type="ARBA" id="ARBA00022692"/>
    </source>
</evidence>
<proteinExistence type="predicted"/>
<reference evidence="10" key="1">
    <citation type="journal article" date="2019" name="Int. J. Syst. Evol. Microbiol.">
        <title>The Global Catalogue of Microorganisms (GCM) 10K type strain sequencing project: providing services to taxonomists for standard genome sequencing and annotation.</title>
        <authorList>
            <consortium name="The Broad Institute Genomics Platform"/>
            <consortium name="The Broad Institute Genome Sequencing Center for Infectious Disease"/>
            <person name="Wu L."/>
            <person name="Ma J."/>
        </authorList>
    </citation>
    <scope>NUCLEOTIDE SEQUENCE [LARGE SCALE GENOMIC DNA]</scope>
    <source>
        <strain evidence="10">JCM 9381</strain>
    </source>
</reference>
<feature type="transmembrane region" description="Helical" evidence="7">
    <location>
        <begin position="235"/>
        <end position="256"/>
    </location>
</feature>
<evidence type="ECO:0000313" key="9">
    <source>
        <dbReference type="EMBL" id="GAA3271065.1"/>
    </source>
</evidence>
<dbReference type="Gene3D" id="1.20.1250.20">
    <property type="entry name" value="MFS general substrate transporter like domains"/>
    <property type="match status" value="2"/>
</dbReference>
<comment type="subcellular location">
    <subcellularLocation>
        <location evidence="1">Cell membrane</location>
        <topology evidence="1">Multi-pass membrane protein</topology>
    </subcellularLocation>
</comment>
<evidence type="ECO:0000256" key="6">
    <source>
        <dbReference type="SAM" id="MobiDB-lite"/>
    </source>
</evidence>
<dbReference type="Proteomes" id="UP001500728">
    <property type="component" value="Unassembled WGS sequence"/>
</dbReference>
<evidence type="ECO:0000256" key="3">
    <source>
        <dbReference type="ARBA" id="ARBA00022989"/>
    </source>
</evidence>
<feature type="domain" description="Major facilitator superfamily (MFS) profile" evidence="8">
    <location>
        <begin position="50"/>
        <end position="498"/>
    </location>
</feature>
<dbReference type="PANTHER" id="PTHR42718">
    <property type="entry name" value="MAJOR FACILITATOR SUPERFAMILY MULTIDRUG TRANSPORTER MFSC"/>
    <property type="match status" value="1"/>
</dbReference>
<keyword evidence="2 7" id="KW-0812">Transmembrane</keyword>
<keyword evidence="5" id="KW-0046">Antibiotic resistance</keyword>
<dbReference type="InterPro" id="IPR011701">
    <property type="entry name" value="MFS"/>
</dbReference>
<dbReference type="EMBL" id="BAAAUW010000026">
    <property type="protein sequence ID" value="GAA3271065.1"/>
    <property type="molecule type" value="Genomic_DNA"/>
</dbReference>
<evidence type="ECO:0000256" key="7">
    <source>
        <dbReference type="SAM" id="Phobius"/>
    </source>
</evidence>
<feature type="transmembrane region" description="Helical" evidence="7">
    <location>
        <begin position="116"/>
        <end position="134"/>
    </location>
</feature>
<feature type="transmembrane region" description="Helical" evidence="7">
    <location>
        <begin position="262"/>
        <end position="282"/>
    </location>
</feature>
<evidence type="ECO:0000256" key="4">
    <source>
        <dbReference type="ARBA" id="ARBA00023136"/>
    </source>
</evidence>
<accession>A0ABP6R1I4</accession>
<feature type="transmembrane region" description="Helical" evidence="7">
    <location>
        <begin position="373"/>
        <end position="391"/>
    </location>
</feature>